<comment type="caution">
    <text evidence="2">The sequence shown here is derived from an EMBL/GenBank/DDBJ whole genome shotgun (WGS) entry which is preliminary data.</text>
</comment>
<feature type="transmembrane region" description="Helical" evidence="1">
    <location>
        <begin position="15"/>
        <end position="32"/>
    </location>
</feature>
<keyword evidence="1" id="KW-0812">Transmembrane</keyword>
<proteinExistence type="predicted"/>
<dbReference type="EMBL" id="JBBNAE010000009">
    <property type="protein sequence ID" value="KAK9097482.1"/>
    <property type="molecule type" value="Genomic_DNA"/>
</dbReference>
<accession>A0AAP0HU39</accession>
<dbReference type="Proteomes" id="UP001417504">
    <property type="component" value="Unassembled WGS sequence"/>
</dbReference>
<keyword evidence="1" id="KW-0472">Membrane</keyword>
<keyword evidence="3" id="KW-1185">Reference proteome</keyword>
<evidence type="ECO:0000256" key="1">
    <source>
        <dbReference type="SAM" id="Phobius"/>
    </source>
</evidence>
<organism evidence="2 3">
    <name type="scientific">Stephania japonica</name>
    <dbReference type="NCBI Taxonomy" id="461633"/>
    <lineage>
        <taxon>Eukaryota</taxon>
        <taxon>Viridiplantae</taxon>
        <taxon>Streptophyta</taxon>
        <taxon>Embryophyta</taxon>
        <taxon>Tracheophyta</taxon>
        <taxon>Spermatophyta</taxon>
        <taxon>Magnoliopsida</taxon>
        <taxon>Ranunculales</taxon>
        <taxon>Menispermaceae</taxon>
        <taxon>Menispermoideae</taxon>
        <taxon>Cissampelideae</taxon>
        <taxon>Stephania</taxon>
    </lineage>
</organism>
<reference evidence="2 3" key="1">
    <citation type="submission" date="2024-01" db="EMBL/GenBank/DDBJ databases">
        <title>Genome assemblies of Stephania.</title>
        <authorList>
            <person name="Yang L."/>
        </authorList>
    </citation>
    <scope>NUCLEOTIDE SEQUENCE [LARGE SCALE GENOMIC DNA]</scope>
    <source>
        <strain evidence="2">QJT</strain>
        <tissue evidence="2">Leaf</tissue>
    </source>
</reference>
<evidence type="ECO:0000313" key="3">
    <source>
        <dbReference type="Proteomes" id="UP001417504"/>
    </source>
</evidence>
<dbReference type="AlphaFoldDB" id="A0AAP0HU39"/>
<protein>
    <submittedName>
        <fullName evidence="2">Uncharacterized protein</fullName>
    </submittedName>
</protein>
<feature type="transmembrane region" description="Helical" evidence="1">
    <location>
        <begin position="131"/>
        <end position="150"/>
    </location>
</feature>
<keyword evidence="1" id="KW-1133">Transmembrane helix</keyword>
<sequence>MRKFLNDQVERIRHANWLITCIIPLICCIGIMKFTRQLRVIRWCLLYFLGDWCKRATYLSIKRQPILIKQAIKLPFMHVLIVLLCTSGSAGASRSTCTSRGSSAFSDYRFPLAELAEPAPITCRLRSYLELLCLVRLLLICTFFFFFFFFENDLYIF</sequence>
<evidence type="ECO:0000313" key="2">
    <source>
        <dbReference type="EMBL" id="KAK9097482.1"/>
    </source>
</evidence>
<gene>
    <name evidence="2" type="ORF">Sjap_022979</name>
</gene>
<name>A0AAP0HU39_9MAGN</name>